<evidence type="ECO:0000256" key="5">
    <source>
        <dbReference type="PIRSR" id="PIRSR613078-1"/>
    </source>
</evidence>
<dbReference type="InterPro" id="IPR005952">
    <property type="entry name" value="Phosphogly_mut1"/>
</dbReference>
<dbReference type="OrthoDB" id="9781415at2"/>
<keyword evidence="10" id="KW-1185">Reference proteome</keyword>
<dbReference type="AlphaFoldDB" id="A0A0R1MEL7"/>
<proteinExistence type="inferred from homology"/>
<dbReference type="NCBIfam" id="TIGR01258">
    <property type="entry name" value="pgm_1"/>
    <property type="match status" value="1"/>
</dbReference>
<name>A0A0R1MEL7_9LACO</name>
<dbReference type="PATRIC" id="fig|1423759.3.peg.593"/>
<comment type="caution">
    <text evidence="4">Lacks conserved residue(s) required for the propagation of feature annotation.</text>
</comment>
<keyword evidence="4" id="KW-0312">Gluconeogenesis</keyword>
<feature type="binding site" evidence="4 6">
    <location>
        <begin position="87"/>
        <end position="90"/>
    </location>
    <ligand>
        <name>substrate</name>
    </ligand>
</feature>
<sequence>MVKLVLLRHGQSTANLANEYTGWSDSPLTLEGEQQAIKAGNLLNEERIIFSELHTSILTRAIKTANIVLDCINQSNIQIEKTWRLNERHYGALRGLNKQWTREVYGKKEVALWRRSFTTVPPRMDKPDEEDRRYYAYPKSILPLAESLKNASDRIIPYWVDNIAPKLIHQKNQIIVAHGSTLRALIKYIEEISDSEIDGVEVENAIPIVYELDNRLKVISKRELR</sequence>
<dbReference type="STRING" id="1423759.FC92_GL000555"/>
<dbReference type="GO" id="GO:0006096">
    <property type="term" value="P:glycolytic process"/>
    <property type="evidence" value="ECO:0007669"/>
    <property type="project" value="UniProtKB-UniRule"/>
</dbReference>
<feature type="binding site" evidence="4 6">
    <location>
        <begin position="114"/>
        <end position="115"/>
    </location>
    <ligand>
        <name>substrate</name>
    </ligand>
</feature>
<feature type="site" description="Transition state stabilizer" evidence="4 7">
    <location>
        <position position="178"/>
    </location>
</feature>
<organism evidence="9 10">
    <name type="scientific">Liquorilactobacillus hordei DSM 19519</name>
    <dbReference type="NCBI Taxonomy" id="1423759"/>
    <lineage>
        <taxon>Bacteria</taxon>
        <taxon>Bacillati</taxon>
        <taxon>Bacillota</taxon>
        <taxon>Bacilli</taxon>
        <taxon>Lactobacillales</taxon>
        <taxon>Lactobacillaceae</taxon>
        <taxon>Liquorilactobacillus</taxon>
    </lineage>
</organism>
<feature type="binding site" evidence="4 6">
    <location>
        <position position="98"/>
    </location>
    <ligand>
        <name>substrate</name>
    </ligand>
</feature>
<dbReference type="GO" id="GO:0004619">
    <property type="term" value="F:phosphoglycerate mutase activity"/>
    <property type="evidence" value="ECO:0007669"/>
    <property type="project" value="UniProtKB-UniRule"/>
</dbReference>
<reference evidence="9 10" key="1">
    <citation type="journal article" date="2015" name="Genome Announc.">
        <title>Expanding the biotechnology potential of lactobacilli through comparative genomics of 213 strains and associated genera.</title>
        <authorList>
            <person name="Sun Z."/>
            <person name="Harris H.M."/>
            <person name="McCann A."/>
            <person name="Guo C."/>
            <person name="Argimon S."/>
            <person name="Zhang W."/>
            <person name="Yang X."/>
            <person name="Jeffery I.B."/>
            <person name="Cooney J.C."/>
            <person name="Kagawa T.F."/>
            <person name="Liu W."/>
            <person name="Song Y."/>
            <person name="Salvetti E."/>
            <person name="Wrobel A."/>
            <person name="Rasinkangas P."/>
            <person name="Parkhill J."/>
            <person name="Rea M.C."/>
            <person name="O'Sullivan O."/>
            <person name="Ritari J."/>
            <person name="Douillard F.P."/>
            <person name="Paul Ross R."/>
            <person name="Yang R."/>
            <person name="Briner A.E."/>
            <person name="Felis G.E."/>
            <person name="de Vos W.M."/>
            <person name="Barrangou R."/>
            <person name="Klaenhammer T.R."/>
            <person name="Caufield P.W."/>
            <person name="Cui Y."/>
            <person name="Zhang H."/>
            <person name="O'Toole P.W."/>
        </authorList>
    </citation>
    <scope>NUCLEOTIDE SEQUENCE [LARGE SCALE GENOMIC DNA]</scope>
    <source>
        <strain evidence="9 10">DSM 19519</strain>
    </source>
</reference>
<evidence type="ECO:0000256" key="6">
    <source>
        <dbReference type="PIRSR" id="PIRSR613078-2"/>
    </source>
</evidence>
<dbReference type="InterPro" id="IPR029033">
    <property type="entry name" value="His_PPase_superfam"/>
</dbReference>
<feature type="binding site" evidence="4 6">
    <location>
        <position position="60"/>
    </location>
    <ligand>
        <name>substrate</name>
    </ligand>
</feature>
<accession>A0A0R1MEL7</accession>
<protein>
    <recommendedName>
        <fullName evidence="4 8">2,3-bisphosphoglycerate-dependent phosphoglycerate mutase</fullName>
        <shortName evidence="4">BPG-dependent PGAM</shortName>
        <shortName evidence="4">PGAM</shortName>
        <shortName evidence="4">Phosphoglyceromutase</shortName>
        <shortName evidence="4">dPGM</shortName>
        <ecNumber evidence="4 8">5.4.2.11</ecNumber>
    </recommendedName>
</protein>
<evidence type="ECO:0000313" key="10">
    <source>
        <dbReference type="Proteomes" id="UP000051448"/>
    </source>
</evidence>
<dbReference type="Proteomes" id="UP000051448">
    <property type="component" value="Unassembled WGS sequence"/>
</dbReference>
<comment type="catalytic activity">
    <reaction evidence="4 8">
        <text>(2R)-2-phosphoglycerate = (2R)-3-phosphoglycerate</text>
        <dbReference type="Rhea" id="RHEA:15901"/>
        <dbReference type="ChEBI" id="CHEBI:58272"/>
        <dbReference type="ChEBI" id="CHEBI:58289"/>
        <dbReference type="EC" id="5.4.2.11"/>
    </reaction>
</comment>
<dbReference type="GO" id="GO:0006094">
    <property type="term" value="P:gluconeogenesis"/>
    <property type="evidence" value="ECO:0007669"/>
    <property type="project" value="UniProtKB-UniRule"/>
</dbReference>
<evidence type="ECO:0000256" key="3">
    <source>
        <dbReference type="ARBA" id="ARBA00023235"/>
    </source>
</evidence>
<dbReference type="PANTHER" id="PTHR11931">
    <property type="entry name" value="PHOSPHOGLYCERATE MUTASE"/>
    <property type="match status" value="1"/>
</dbReference>
<dbReference type="UniPathway" id="UPA00109">
    <property type="reaction ID" value="UER00186"/>
</dbReference>
<keyword evidence="3 4" id="KW-0413">Isomerase</keyword>
<dbReference type="SMART" id="SM00855">
    <property type="entry name" value="PGAM"/>
    <property type="match status" value="1"/>
</dbReference>
<dbReference type="EMBL" id="AZDX01000019">
    <property type="protein sequence ID" value="KRL06528.1"/>
    <property type="molecule type" value="Genomic_DNA"/>
</dbReference>
<dbReference type="GeneID" id="98310513"/>
<evidence type="ECO:0000313" key="9">
    <source>
        <dbReference type="EMBL" id="KRL06528.1"/>
    </source>
</evidence>
<dbReference type="Pfam" id="PF00300">
    <property type="entry name" value="His_Phos_1"/>
    <property type="match status" value="1"/>
</dbReference>
<dbReference type="Gene3D" id="3.40.50.1240">
    <property type="entry name" value="Phosphoglycerate mutase-like"/>
    <property type="match status" value="1"/>
</dbReference>
<dbReference type="CDD" id="cd07067">
    <property type="entry name" value="HP_PGM_like"/>
    <property type="match status" value="1"/>
</dbReference>
<feature type="binding site" evidence="4 6">
    <location>
        <begin position="8"/>
        <end position="15"/>
    </location>
    <ligand>
        <name>substrate</name>
    </ligand>
</feature>
<dbReference type="RefSeq" id="WP_057869677.1">
    <property type="nucleotide sequence ID" value="NZ_AZDX01000019.1"/>
</dbReference>
<comment type="similarity">
    <text evidence="1 4">Belongs to the phosphoglycerate mutase family. BPG-dependent PGAM subfamily.</text>
</comment>
<dbReference type="SUPFAM" id="SSF53254">
    <property type="entry name" value="Phosphoglycerate mutase-like"/>
    <property type="match status" value="1"/>
</dbReference>
<keyword evidence="2 4" id="KW-0324">Glycolysis</keyword>
<dbReference type="PROSITE" id="PS00175">
    <property type="entry name" value="PG_MUTASE"/>
    <property type="match status" value="1"/>
</dbReference>
<comment type="function">
    <text evidence="4 8">Catalyzes the interconversion of 2-phosphoglycerate and 3-phosphoglycerate.</text>
</comment>
<comment type="caution">
    <text evidence="9">The sequence shown here is derived from an EMBL/GenBank/DDBJ whole genome shotgun (WGS) entry which is preliminary data.</text>
</comment>
<evidence type="ECO:0000256" key="4">
    <source>
        <dbReference type="HAMAP-Rule" id="MF_01039"/>
    </source>
</evidence>
<dbReference type="EC" id="5.4.2.11" evidence="4 8"/>
<evidence type="ECO:0000256" key="1">
    <source>
        <dbReference type="ARBA" id="ARBA00006717"/>
    </source>
</evidence>
<evidence type="ECO:0000256" key="7">
    <source>
        <dbReference type="PIRSR" id="PIRSR613078-3"/>
    </source>
</evidence>
<gene>
    <name evidence="4" type="primary">gpmA</name>
    <name evidence="9" type="ORF">FC92_GL000555</name>
</gene>
<dbReference type="InterPro" id="IPR013078">
    <property type="entry name" value="His_Pase_superF_clade-1"/>
</dbReference>
<dbReference type="InterPro" id="IPR001345">
    <property type="entry name" value="PG/BPGM_mutase_AS"/>
</dbReference>
<comment type="pathway">
    <text evidence="4 8">Carbohydrate degradation; glycolysis; pyruvate from D-glyceraldehyde 3-phosphate: step 3/5.</text>
</comment>
<evidence type="ECO:0000256" key="2">
    <source>
        <dbReference type="ARBA" id="ARBA00023152"/>
    </source>
</evidence>
<dbReference type="PIRSF" id="PIRSF000709">
    <property type="entry name" value="6PFK_2-Ptase"/>
    <property type="match status" value="1"/>
</dbReference>
<dbReference type="HAMAP" id="MF_01039">
    <property type="entry name" value="PGAM_GpmA"/>
    <property type="match status" value="1"/>
</dbReference>
<evidence type="ECO:0000256" key="8">
    <source>
        <dbReference type="RuleBase" id="RU004512"/>
    </source>
</evidence>
<feature type="binding site" evidence="4 6">
    <location>
        <begin position="21"/>
        <end position="22"/>
    </location>
    <ligand>
        <name>substrate</name>
    </ligand>
</feature>
<feature type="active site" description="Tele-phosphohistidine intermediate" evidence="4 5">
    <location>
        <position position="9"/>
    </location>
</feature>
<feature type="active site" description="Proton donor/acceptor" evidence="4 5">
    <location>
        <position position="87"/>
    </location>
</feature>